<accession>A0AAY5ESW4</accession>
<dbReference type="PANTHER" id="PTHR24365">
    <property type="entry name" value="TOLL-LIKE RECEPTOR"/>
    <property type="match status" value="1"/>
</dbReference>
<reference evidence="7" key="2">
    <citation type="submission" date="2025-08" db="UniProtKB">
        <authorList>
            <consortium name="Ensembl"/>
        </authorList>
    </citation>
    <scope>IDENTIFICATION</scope>
</reference>
<evidence type="ECO:0008006" key="9">
    <source>
        <dbReference type="Google" id="ProtNLM"/>
    </source>
</evidence>
<comment type="subcellular location">
    <subcellularLocation>
        <location evidence="1">Membrane</location>
        <topology evidence="1">Single-pass membrane protein</topology>
    </subcellularLocation>
</comment>
<dbReference type="AlphaFoldDB" id="A0AAY5ESW4"/>
<reference evidence="7 8" key="1">
    <citation type="submission" date="2020-05" db="EMBL/GenBank/DDBJ databases">
        <title>Electrophorus electricus (electric eel) genome, fEleEle1, primary haplotype.</title>
        <authorList>
            <person name="Myers G."/>
            <person name="Meyer A."/>
            <person name="Fedrigo O."/>
            <person name="Formenti G."/>
            <person name="Rhie A."/>
            <person name="Tracey A."/>
            <person name="Sims Y."/>
            <person name="Jarvis E.D."/>
        </authorList>
    </citation>
    <scope>NUCLEOTIDE SEQUENCE [LARGE SCALE GENOMIC DNA]</scope>
</reference>
<evidence type="ECO:0000256" key="4">
    <source>
        <dbReference type="ARBA" id="ARBA00022989"/>
    </source>
</evidence>
<dbReference type="SUPFAM" id="SSF52058">
    <property type="entry name" value="L domain-like"/>
    <property type="match status" value="1"/>
</dbReference>
<dbReference type="PANTHER" id="PTHR24365:SF17">
    <property type="entry name" value="TOLL-LIKE RECEPTOR 2"/>
    <property type="match status" value="1"/>
</dbReference>
<evidence type="ECO:0000256" key="2">
    <source>
        <dbReference type="ARBA" id="ARBA00022692"/>
    </source>
</evidence>
<evidence type="ECO:0000256" key="5">
    <source>
        <dbReference type="ARBA" id="ARBA00023136"/>
    </source>
</evidence>
<dbReference type="GeneTree" id="ENSGT00940000156323"/>
<dbReference type="GO" id="GO:0007165">
    <property type="term" value="P:signal transduction"/>
    <property type="evidence" value="ECO:0007669"/>
    <property type="project" value="TreeGrafter"/>
</dbReference>
<dbReference type="GO" id="GO:0006954">
    <property type="term" value="P:inflammatory response"/>
    <property type="evidence" value="ECO:0007669"/>
    <property type="project" value="TreeGrafter"/>
</dbReference>
<keyword evidence="8" id="KW-1185">Reference proteome</keyword>
<reference evidence="7" key="3">
    <citation type="submission" date="2025-09" db="UniProtKB">
        <authorList>
            <consortium name="Ensembl"/>
        </authorList>
    </citation>
    <scope>IDENTIFICATION</scope>
</reference>
<dbReference type="GO" id="GO:0038023">
    <property type="term" value="F:signaling receptor activity"/>
    <property type="evidence" value="ECO:0007669"/>
    <property type="project" value="TreeGrafter"/>
</dbReference>
<evidence type="ECO:0000256" key="6">
    <source>
        <dbReference type="SAM" id="Phobius"/>
    </source>
</evidence>
<evidence type="ECO:0000256" key="1">
    <source>
        <dbReference type="ARBA" id="ARBA00004167"/>
    </source>
</evidence>
<keyword evidence="4 6" id="KW-1133">Transmembrane helix</keyword>
<sequence>METLFSVTWVYILTGSRPNCYECDQNHSCNCAAKNFMQVPVVPTNVLALDLSFNDIVSVEQNDLSTYTELKMLNLQKNKLRIIHTEHLNLLGNLYTTLRSVPLFQFAENMGSLKFGNLSLKEVKKNVVNNLMHLDEMMFVGTNLKFYETGSFKKEDSVLVSKILRDIFHPETSLTLRDVILDIKYSLQPFKDVRKGGTTRLTMNNMSTTDETITCLLEIMNGSPLSYVGLENIKLRGFLLKCPFEVSVINSTVFVMPCTTSVLGFEPKSFIRSNCPRLPLVVPLARLTFLDMSYNNFMTMLQKWTWPANLIFLNLSATKLQRVTPCLPGSLTVLDLSKNDLTFFHHDLPNLKHLHLSGNRFIRFPVGGRFPSLEVLSDLMGFKNLQYLEAGQNNFICTCELVRFFRSKVDHLVTLGDGYHSYVCDSPFTLSGHTVKGAQLSVFECHMTCAISILCTLIILSLVLVSVACHKLHIIWYLQMTIACLRMKQKPAIHRAGVNFCYDAFVSYSQ</sequence>
<dbReference type="GO" id="GO:0005886">
    <property type="term" value="C:plasma membrane"/>
    <property type="evidence" value="ECO:0007669"/>
    <property type="project" value="TreeGrafter"/>
</dbReference>
<feature type="transmembrane region" description="Helical" evidence="6">
    <location>
        <begin position="450"/>
        <end position="478"/>
    </location>
</feature>
<dbReference type="InterPro" id="IPR032675">
    <property type="entry name" value="LRR_dom_sf"/>
</dbReference>
<protein>
    <recommendedName>
        <fullName evidence="9">Toll-like receptor 2</fullName>
    </recommendedName>
</protein>
<dbReference type="Ensembl" id="ENSEEET00000063117.1">
    <property type="protein sequence ID" value="ENSEEEP00000060055.1"/>
    <property type="gene ID" value="ENSEEEG00000027689.1"/>
</dbReference>
<name>A0AAY5ESW4_ELEEL</name>
<dbReference type="Gene3D" id="3.80.10.10">
    <property type="entry name" value="Ribonuclease Inhibitor"/>
    <property type="match status" value="2"/>
</dbReference>
<evidence type="ECO:0000256" key="3">
    <source>
        <dbReference type="ARBA" id="ARBA00022729"/>
    </source>
</evidence>
<dbReference type="Proteomes" id="UP000314983">
    <property type="component" value="Chromosome 16"/>
</dbReference>
<proteinExistence type="predicted"/>
<evidence type="ECO:0000313" key="7">
    <source>
        <dbReference type="Ensembl" id="ENSEEEP00000060055.1"/>
    </source>
</evidence>
<organism evidence="7 8">
    <name type="scientific">Electrophorus electricus</name>
    <name type="common">Electric eel</name>
    <name type="synonym">Gymnotus electricus</name>
    <dbReference type="NCBI Taxonomy" id="8005"/>
    <lineage>
        <taxon>Eukaryota</taxon>
        <taxon>Metazoa</taxon>
        <taxon>Chordata</taxon>
        <taxon>Craniata</taxon>
        <taxon>Vertebrata</taxon>
        <taxon>Euteleostomi</taxon>
        <taxon>Actinopterygii</taxon>
        <taxon>Neopterygii</taxon>
        <taxon>Teleostei</taxon>
        <taxon>Ostariophysi</taxon>
        <taxon>Gymnotiformes</taxon>
        <taxon>Gymnotoidei</taxon>
        <taxon>Gymnotidae</taxon>
        <taxon>Electrophorus</taxon>
    </lineage>
</organism>
<keyword evidence="3" id="KW-0732">Signal</keyword>
<keyword evidence="2 6" id="KW-0812">Transmembrane</keyword>
<evidence type="ECO:0000313" key="8">
    <source>
        <dbReference type="Proteomes" id="UP000314983"/>
    </source>
</evidence>
<keyword evidence="5 6" id="KW-0472">Membrane</keyword>